<dbReference type="EMBL" id="DXDU01000025">
    <property type="protein sequence ID" value="HIY25923.1"/>
    <property type="molecule type" value="Genomic_DNA"/>
</dbReference>
<feature type="domain" description="NADPH-dependent FMN reductase-like" evidence="3">
    <location>
        <begin position="1"/>
        <end position="109"/>
    </location>
</feature>
<reference evidence="4" key="1">
    <citation type="journal article" date="2021" name="PeerJ">
        <title>Extensive microbial diversity within the chicken gut microbiome revealed by metagenomics and culture.</title>
        <authorList>
            <person name="Gilroy R."/>
            <person name="Ravi A."/>
            <person name="Getino M."/>
            <person name="Pursley I."/>
            <person name="Horton D.L."/>
            <person name="Alikhan N.F."/>
            <person name="Baker D."/>
            <person name="Gharbi K."/>
            <person name="Hall N."/>
            <person name="Watson M."/>
            <person name="Adriaenssens E.M."/>
            <person name="Foster-Nyarko E."/>
            <person name="Jarju S."/>
            <person name="Secka A."/>
            <person name="Antonio M."/>
            <person name="Oren A."/>
            <person name="Chaudhuri R.R."/>
            <person name="La Ragione R."/>
            <person name="Hildebrand F."/>
            <person name="Pallen M.J."/>
        </authorList>
    </citation>
    <scope>NUCLEOTIDE SEQUENCE</scope>
    <source>
        <strain evidence="4">1282</strain>
    </source>
</reference>
<dbReference type="GO" id="GO:0016491">
    <property type="term" value="F:oxidoreductase activity"/>
    <property type="evidence" value="ECO:0007669"/>
    <property type="project" value="InterPro"/>
</dbReference>
<accession>A0A9D1YEU1</accession>
<dbReference type="Gene3D" id="3.40.50.360">
    <property type="match status" value="1"/>
</dbReference>
<dbReference type="Proteomes" id="UP000823915">
    <property type="component" value="Unassembled WGS sequence"/>
</dbReference>
<sequence length="186" mass="21030">MKVLLLNAGAKSHGATQSILETIREVLPDGWEEDMVRLGELDVHFCRGCKVCYETCTCVQKDDVQTLLSRMDEADVLIIAAPSYWGDIPAQFKAFIDRCTPYSNTCPNPAHKTLRSGKKCFGVALRAGTRPGECQHIIETIAHWCGHMEIEMVDSMYFCQINEEQDINPRKSEIRQTAGQWFSKML</sequence>
<comment type="caution">
    <text evidence="4">The sequence shown here is derived from an EMBL/GenBank/DDBJ whole genome shotgun (WGS) entry which is preliminary data.</text>
</comment>
<dbReference type="PANTHER" id="PTHR43278:SF4">
    <property type="entry name" value="NAD(P)H-DEPENDENT FMN-CONTAINING OXIDOREDUCTASE YWQN-RELATED"/>
    <property type="match status" value="1"/>
</dbReference>
<dbReference type="Pfam" id="PF03358">
    <property type="entry name" value="FMN_red"/>
    <property type="match status" value="1"/>
</dbReference>
<evidence type="ECO:0000313" key="4">
    <source>
        <dbReference type="EMBL" id="HIY25923.1"/>
    </source>
</evidence>
<evidence type="ECO:0000313" key="5">
    <source>
        <dbReference type="Proteomes" id="UP000823915"/>
    </source>
</evidence>
<dbReference type="InterPro" id="IPR029039">
    <property type="entry name" value="Flavoprotein-like_sf"/>
</dbReference>
<organism evidence="4 5">
    <name type="scientific">Candidatus Acutalibacter pullistercoris</name>
    <dbReference type="NCBI Taxonomy" id="2838418"/>
    <lineage>
        <taxon>Bacteria</taxon>
        <taxon>Bacillati</taxon>
        <taxon>Bacillota</taxon>
        <taxon>Clostridia</taxon>
        <taxon>Eubacteriales</taxon>
        <taxon>Acutalibacteraceae</taxon>
        <taxon>Acutalibacter</taxon>
    </lineage>
</organism>
<reference evidence="4" key="2">
    <citation type="submission" date="2021-04" db="EMBL/GenBank/DDBJ databases">
        <authorList>
            <person name="Gilroy R."/>
        </authorList>
    </citation>
    <scope>NUCLEOTIDE SEQUENCE</scope>
    <source>
        <strain evidence="4">1282</strain>
    </source>
</reference>
<evidence type="ECO:0000259" key="3">
    <source>
        <dbReference type="Pfam" id="PF03358"/>
    </source>
</evidence>
<dbReference type="InterPro" id="IPR005025">
    <property type="entry name" value="FMN_Rdtase-like_dom"/>
</dbReference>
<dbReference type="AlphaFoldDB" id="A0A9D1YEU1"/>
<name>A0A9D1YEU1_9FIRM</name>
<protein>
    <submittedName>
        <fullName evidence="4">Flavodoxin family protein</fullName>
    </submittedName>
</protein>
<dbReference type="PANTHER" id="PTHR43278">
    <property type="entry name" value="NAD(P)H-DEPENDENT FMN-CONTAINING OXIDOREDUCTASE YWQN-RELATED"/>
    <property type="match status" value="1"/>
</dbReference>
<dbReference type="InterPro" id="IPR051796">
    <property type="entry name" value="ISF_SsuE-like"/>
</dbReference>
<gene>
    <name evidence="4" type="ORF">H9838_01965</name>
</gene>
<proteinExistence type="predicted"/>
<evidence type="ECO:0000256" key="2">
    <source>
        <dbReference type="ARBA" id="ARBA00022643"/>
    </source>
</evidence>
<dbReference type="SUPFAM" id="SSF52218">
    <property type="entry name" value="Flavoproteins"/>
    <property type="match status" value="1"/>
</dbReference>
<keyword evidence="2" id="KW-0288">FMN</keyword>
<keyword evidence="1" id="KW-0285">Flavoprotein</keyword>
<evidence type="ECO:0000256" key="1">
    <source>
        <dbReference type="ARBA" id="ARBA00022630"/>
    </source>
</evidence>